<proteinExistence type="predicted"/>
<dbReference type="GO" id="GO:0016668">
    <property type="term" value="F:oxidoreductase activity, acting on a sulfur group of donors, NAD(P) as acceptor"/>
    <property type="evidence" value="ECO:0007669"/>
    <property type="project" value="UniProtKB-ARBA"/>
</dbReference>
<dbReference type="Pfam" id="PF07992">
    <property type="entry name" value="Pyr_redox_2"/>
    <property type="match status" value="1"/>
</dbReference>
<dbReference type="AlphaFoldDB" id="A0A7C1E417"/>
<dbReference type="InterPro" id="IPR036188">
    <property type="entry name" value="FAD/NAD-bd_sf"/>
</dbReference>
<keyword evidence="5" id="KW-0676">Redox-active center</keyword>
<evidence type="ECO:0000256" key="3">
    <source>
        <dbReference type="ARBA" id="ARBA00023002"/>
    </source>
</evidence>
<evidence type="ECO:0000256" key="2">
    <source>
        <dbReference type="ARBA" id="ARBA00022827"/>
    </source>
</evidence>
<dbReference type="InterPro" id="IPR008255">
    <property type="entry name" value="Pyr_nucl-diS_OxRdtase_2_AS"/>
</dbReference>
<keyword evidence="3" id="KW-0560">Oxidoreductase</keyword>
<dbReference type="PRINTS" id="PR00368">
    <property type="entry name" value="FADPNR"/>
</dbReference>
<feature type="domain" description="FAD/NAD(P)-binding" evidence="6">
    <location>
        <begin position="2"/>
        <end position="280"/>
    </location>
</feature>
<name>A0A7C1E417_9CREN</name>
<organism evidence="7">
    <name type="scientific">Fervidicoccus fontis</name>
    <dbReference type="NCBI Taxonomy" id="683846"/>
    <lineage>
        <taxon>Archaea</taxon>
        <taxon>Thermoproteota</taxon>
        <taxon>Thermoprotei</taxon>
        <taxon>Fervidicoccales</taxon>
        <taxon>Fervidicoccaceae</taxon>
        <taxon>Fervidicoccus</taxon>
    </lineage>
</organism>
<dbReference type="PROSITE" id="PS00573">
    <property type="entry name" value="PYRIDINE_REDOX_2"/>
    <property type="match status" value="1"/>
</dbReference>
<dbReference type="PANTHER" id="PTHR48105">
    <property type="entry name" value="THIOREDOXIN REDUCTASE 1-RELATED-RELATED"/>
    <property type="match status" value="1"/>
</dbReference>
<dbReference type="SUPFAM" id="SSF51905">
    <property type="entry name" value="FAD/NAD(P)-binding domain"/>
    <property type="match status" value="1"/>
</dbReference>
<keyword evidence="4" id="KW-1015">Disulfide bond</keyword>
<dbReference type="PRINTS" id="PR00469">
    <property type="entry name" value="PNDRDTASEII"/>
</dbReference>
<reference evidence="7" key="1">
    <citation type="journal article" date="2020" name="mSystems">
        <title>Genome- and Community-Level Interaction Insights into Carbon Utilization and Element Cycling Functions of Hydrothermarchaeota in Hydrothermal Sediment.</title>
        <authorList>
            <person name="Zhou Z."/>
            <person name="Liu Y."/>
            <person name="Xu W."/>
            <person name="Pan J."/>
            <person name="Luo Z.H."/>
            <person name="Li M."/>
        </authorList>
    </citation>
    <scope>NUCLEOTIDE SEQUENCE [LARGE SCALE GENOMIC DNA]</scope>
    <source>
        <strain evidence="7">SpSt-123</strain>
    </source>
</reference>
<keyword evidence="2" id="KW-0274">FAD</keyword>
<protein>
    <submittedName>
        <fullName evidence="7">Thioredoxin reductase</fullName>
    </submittedName>
</protein>
<sequence>MAAGIYCARYMLSTVLIGDVLGGQVSKANIVENYPGFASIKASELIDRFTSHLSRYNIPIINDRVDNAVRKDNGDLELTTRKGYKIRSSALIIATGAKDKELGVPGEKEFVGRGVSYCSTCDAAFFYGANNVVVVGGGDTAFESAYLLTQYAKKVTLVHRRSEFRAQPILVQRVRETGKVEFVLNAVVKEIYGDEKVKGIIVQNVVTGEITNIPAEGVFINIGYEPENELAKKLGVNLDEKGYIVVSPYMETNIDGVFAAGDVTNLWVNFKQIITSAAQGAIAAYSAYRYIMNKKKDK</sequence>
<dbReference type="Gene3D" id="3.50.50.60">
    <property type="entry name" value="FAD/NAD(P)-binding domain"/>
    <property type="match status" value="2"/>
</dbReference>
<dbReference type="EMBL" id="DSDY01000112">
    <property type="protein sequence ID" value="HDS10675.1"/>
    <property type="molecule type" value="Genomic_DNA"/>
</dbReference>
<evidence type="ECO:0000259" key="6">
    <source>
        <dbReference type="Pfam" id="PF07992"/>
    </source>
</evidence>
<evidence type="ECO:0000256" key="1">
    <source>
        <dbReference type="ARBA" id="ARBA00022630"/>
    </source>
</evidence>
<evidence type="ECO:0000313" key="7">
    <source>
        <dbReference type="EMBL" id="HDS10675.1"/>
    </source>
</evidence>
<gene>
    <name evidence="7" type="ORF">ENO04_03540</name>
</gene>
<dbReference type="InterPro" id="IPR050097">
    <property type="entry name" value="Ferredoxin-NADP_redctase_2"/>
</dbReference>
<evidence type="ECO:0000256" key="5">
    <source>
        <dbReference type="ARBA" id="ARBA00023284"/>
    </source>
</evidence>
<comment type="caution">
    <text evidence="7">The sequence shown here is derived from an EMBL/GenBank/DDBJ whole genome shotgun (WGS) entry which is preliminary data.</text>
</comment>
<keyword evidence="1" id="KW-0285">Flavoprotein</keyword>
<dbReference type="InterPro" id="IPR023753">
    <property type="entry name" value="FAD/NAD-binding_dom"/>
</dbReference>
<evidence type="ECO:0000256" key="4">
    <source>
        <dbReference type="ARBA" id="ARBA00023157"/>
    </source>
</evidence>
<accession>A0A7C1E417</accession>